<dbReference type="FunFam" id="1.10.238.10:FF:000178">
    <property type="entry name" value="Calmodulin-2 A"/>
    <property type="match status" value="1"/>
</dbReference>
<evidence type="ECO:0000256" key="1">
    <source>
        <dbReference type="ARBA" id="ARBA00022737"/>
    </source>
</evidence>
<evidence type="ECO:0000259" key="3">
    <source>
        <dbReference type="PROSITE" id="PS50222"/>
    </source>
</evidence>
<dbReference type="EMBL" id="GG666612">
    <property type="protein sequence ID" value="EEN49372.1"/>
    <property type="molecule type" value="Genomic_DNA"/>
</dbReference>
<dbReference type="STRING" id="7739.C3ZF66"/>
<dbReference type="InParanoid" id="C3ZF66"/>
<sequence length="138" mass="15167">QDKSGFIEPDELKEVMTSLNMGSDENTIQAMIAIADKDGDGRVSFKNLVADMKGIQNSKREEVLDAFFKFDKDKSGFIEPNELKEVLTYLGLASGEEIVNTMISVADSNKDGKISITELANVMGHTVAGAEDMQQWTE</sequence>
<gene>
    <name evidence="4" type="ORF">BRAFLDRAFT_206672</name>
</gene>
<dbReference type="PROSITE" id="PS50222">
    <property type="entry name" value="EF_HAND_2"/>
    <property type="match status" value="4"/>
</dbReference>
<feature type="domain" description="EF-hand" evidence="3">
    <location>
        <begin position="23"/>
        <end position="57"/>
    </location>
</feature>
<feature type="non-terminal residue" evidence="4">
    <location>
        <position position="1"/>
    </location>
</feature>
<evidence type="ECO:0000256" key="2">
    <source>
        <dbReference type="ARBA" id="ARBA00022837"/>
    </source>
</evidence>
<feature type="domain" description="EF-hand" evidence="3">
    <location>
        <begin position="58"/>
        <end position="93"/>
    </location>
</feature>
<dbReference type="Gene3D" id="1.10.238.10">
    <property type="entry name" value="EF-hand"/>
    <property type="match status" value="2"/>
</dbReference>
<name>C3ZF66_BRAFL</name>
<dbReference type="InterPro" id="IPR018247">
    <property type="entry name" value="EF_Hand_1_Ca_BS"/>
</dbReference>
<protein>
    <recommendedName>
        <fullName evidence="3">EF-hand domain-containing protein</fullName>
    </recommendedName>
</protein>
<dbReference type="InterPro" id="IPR050145">
    <property type="entry name" value="Centrin_CML-like"/>
</dbReference>
<dbReference type="GO" id="GO:0043226">
    <property type="term" value="C:organelle"/>
    <property type="evidence" value="ECO:0007669"/>
    <property type="project" value="UniProtKB-ARBA"/>
</dbReference>
<accession>C3ZF66</accession>
<organism>
    <name type="scientific">Branchiostoma floridae</name>
    <name type="common">Florida lancelet</name>
    <name type="synonym">Amphioxus</name>
    <dbReference type="NCBI Taxonomy" id="7739"/>
    <lineage>
        <taxon>Eukaryota</taxon>
        <taxon>Metazoa</taxon>
        <taxon>Chordata</taxon>
        <taxon>Cephalochordata</taxon>
        <taxon>Leptocardii</taxon>
        <taxon>Amphioxiformes</taxon>
        <taxon>Branchiostomatidae</taxon>
        <taxon>Branchiostoma</taxon>
    </lineage>
</organism>
<dbReference type="InterPro" id="IPR011992">
    <property type="entry name" value="EF-hand-dom_pair"/>
</dbReference>
<feature type="domain" description="EF-hand" evidence="3">
    <location>
        <begin position="94"/>
        <end position="129"/>
    </location>
</feature>
<dbReference type="eggNOG" id="KOG0027">
    <property type="taxonomic scope" value="Eukaryota"/>
</dbReference>
<dbReference type="Pfam" id="PF13499">
    <property type="entry name" value="EF-hand_7"/>
    <property type="match status" value="2"/>
</dbReference>
<keyword evidence="2" id="KW-0106">Calcium</keyword>
<dbReference type="InterPro" id="IPR002048">
    <property type="entry name" value="EF_hand_dom"/>
</dbReference>
<dbReference type="GO" id="GO:0005509">
    <property type="term" value="F:calcium ion binding"/>
    <property type="evidence" value="ECO:0007669"/>
    <property type="project" value="InterPro"/>
</dbReference>
<reference evidence="4" key="1">
    <citation type="journal article" date="2008" name="Nature">
        <title>The amphioxus genome and the evolution of the chordate karyotype.</title>
        <authorList>
            <consortium name="US DOE Joint Genome Institute (JGI-PGF)"/>
            <person name="Putnam N.H."/>
            <person name="Butts T."/>
            <person name="Ferrier D.E.K."/>
            <person name="Furlong R.F."/>
            <person name="Hellsten U."/>
            <person name="Kawashima T."/>
            <person name="Robinson-Rechavi M."/>
            <person name="Shoguchi E."/>
            <person name="Terry A."/>
            <person name="Yu J.-K."/>
            <person name="Benito-Gutierrez E.L."/>
            <person name="Dubchak I."/>
            <person name="Garcia-Fernandez J."/>
            <person name="Gibson-Brown J.J."/>
            <person name="Grigoriev I.V."/>
            <person name="Horton A.C."/>
            <person name="de Jong P.J."/>
            <person name="Jurka J."/>
            <person name="Kapitonov V.V."/>
            <person name="Kohara Y."/>
            <person name="Kuroki Y."/>
            <person name="Lindquist E."/>
            <person name="Lucas S."/>
            <person name="Osoegawa K."/>
            <person name="Pennacchio L.A."/>
            <person name="Salamov A.A."/>
            <person name="Satou Y."/>
            <person name="Sauka-Spengler T."/>
            <person name="Schmutz J."/>
            <person name="Shin-I T."/>
            <person name="Toyoda A."/>
            <person name="Bronner-Fraser M."/>
            <person name="Fujiyama A."/>
            <person name="Holland L.Z."/>
            <person name="Holland P.W.H."/>
            <person name="Satoh N."/>
            <person name="Rokhsar D.S."/>
        </authorList>
    </citation>
    <scope>NUCLEOTIDE SEQUENCE [LARGE SCALE GENOMIC DNA]</scope>
    <source>
        <strain evidence="4">S238N-H82</strain>
        <tissue evidence="4">Testes</tissue>
    </source>
</reference>
<dbReference type="PROSITE" id="PS00018">
    <property type="entry name" value="EF_HAND_1"/>
    <property type="match status" value="2"/>
</dbReference>
<dbReference type="PANTHER" id="PTHR23050">
    <property type="entry name" value="CALCIUM BINDING PROTEIN"/>
    <property type="match status" value="1"/>
</dbReference>
<dbReference type="SUPFAM" id="SSF47473">
    <property type="entry name" value="EF-hand"/>
    <property type="match status" value="1"/>
</dbReference>
<keyword evidence="1" id="KW-0677">Repeat</keyword>
<feature type="domain" description="EF-hand" evidence="3">
    <location>
        <begin position="1"/>
        <end position="22"/>
    </location>
</feature>
<proteinExistence type="predicted"/>
<dbReference type="AlphaFoldDB" id="C3ZF66"/>
<dbReference type="SMART" id="SM00054">
    <property type="entry name" value="EFh"/>
    <property type="match status" value="4"/>
</dbReference>
<evidence type="ECO:0000313" key="4">
    <source>
        <dbReference type="EMBL" id="EEN49372.1"/>
    </source>
</evidence>